<organism evidence="1 2">
    <name type="scientific">Escherichia coli</name>
    <dbReference type="NCBI Taxonomy" id="562"/>
    <lineage>
        <taxon>Bacteria</taxon>
        <taxon>Pseudomonadati</taxon>
        <taxon>Pseudomonadota</taxon>
        <taxon>Gammaproteobacteria</taxon>
        <taxon>Enterobacterales</taxon>
        <taxon>Enterobacteriaceae</taxon>
        <taxon>Escherichia</taxon>
    </lineage>
</organism>
<dbReference type="AlphaFoldDB" id="A0AB73UZS5"/>
<reference evidence="2" key="1">
    <citation type="submission" date="2020-06" db="EMBL/GenBank/DDBJ databases">
        <title>Identification and Characterisation of Fosfomycin Resistance in Escherichia coli Urinary Tract Infection Isolates from Australia.</title>
        <authorList>
            <person name="Mowlaboccus S."/>
            <person name="Daley D."/>
            <person name="Pang S."/>
            <person name="Gottlieb T."/>
            <person name="Nimmo G.R."/>
            <person name="George N."/>
            <person name="Korman T.M."/>
            <person name="Strietberg R."/>
            <person name="Robson J."/>
            <person name="Peachey G."/>
            <person name="Collignon P."/>
            <person name="Bradbury S."/>
            <person name="Colombi E."/>
            <person name="Ramsay J.P."/>
            <person name="Rogers B.A."/>
            <person name="Coombs G.W."/>
        </authorList>
    </citation>
    <scope>NUCLEOTIDE SEQUENCE [LARGE SCALE GENOMIC DNA]</scope>
    <source>
        <strain evidence="2">EC2</strain>
    </source>
</reference>
<accession>A0AB73UZS5</accession>
<gene>
    <name evidence="1" type="ORF">HX136_06390</name>
</gene>
<dbReference type="Proteomes" id="UP000509796">
    <property type="component" value="Chromosome"/>
</dbReference>
<proteinExistence type="predicted"/>
<name>A0AB73UZS5_ECOLX</name>
<sequence length="109" mass="11591">MGFPSPAADYAEATLTITSMCGYDGNCRTIETSSGYAIFNVSIKPDAGDTVLISYCGRTEFAIVQGKALITPDGESLEGDALDDTTVHGVVTHFLNRVDRQEGDPIPVM</sequence>
<evidence type="ECO:0000313" key="2">
    <source>
        <dbReference type="Proteomes" id="UP000509796"/>
    </source>
</evidence>
<dbReference type="EMBL" id="CP058571">
    <property type="protein sequence ID" value="QLG56535.1"/>
    <property type="molecule type" value="Genomic_DNA"/>
</dbReference>
<evidence type="ECO:0000313" key="1">
    <source>
        <dbReference type="EMBL" id="QLG56535.1"/>
    </source>
</evidence>
<protein>
    <submittedName>
        <fullName evidence="1">Uncharacterized protein</fullName>
    </submittedName>
</protein>
<dbReference type="RefSeq" id="WP_158165797.1">
    <property type="nucleotide sequence ID" value="NZ_CP058571.1"/>
</dbReference>